<reference evidence="1 2" key="1">
    <citation type="submission" date="2019-08" db="EMBL/GenBank/DDBJ databases">
        <title>Lentzea from Indian Himalayas.</title>
        <authorList>
            <person name="Mandal S."/>
            <person name="Mallick Gupta A."/>
            <person name="Maiti P.K."/>
            <person name="Sarkar J."/>
            <person name="Mandal S."/>
        </authorList>
    </citation>
    <scope>NUCLEOTIDE SEQUENCE [LARGE SCALE GENOMIC DNA]</scope>
    <source>
        <strain evidence="1 2">PSKA42</strain>
    </source>
</reference>
<organism evidence="1 2">
    <name type="scientific">Lentzea indica</name>
    <dbReference type="NCBI Taxonomy" id="2604800"/>
    <lineage>
        <taxon>Bacteria</taxon>
        <taxon>Bacillati</taxon>
        <taxon>Actinomycetota</taxon>
        <taxon>Actinomycetes</taxon>
        <taxon>Pseudonocardiales</taxon>
        <taxon>Pseudonocardiaceae</taxon>
        <taxon>Lentzea</taxon>
    </lineage>
</organism>
<proteinExistence type="predicted"/>
<name>A0ABX1FIS2_9PSEU</name>
<accession>A0ABX1FIS2</accession>
<dbReference type="InterPro" id="IPR029063">
    <property type="entry name" value="SAM-dependent_MTases_sf"/>
</dbReference>
<dbReference type="Pfam" id="PF04672">
    <property type="entry name" value="Methyltransf_19"/>
    <property type="match status" value="1"/>
</dbReference>
<comment type="caution">
    <text evidence="1">The sequence shown here is derived from an EMBL/GenBank/DDBJ whole genome shotgun (WGS) entry which is preliminary data.</text>
</comment>
<gene>
    <name evidence="1" type="ORF">FXN61_18185</name>
</gene>
<dbReference type="SUPFAM" id="SSF53335">
    <property type="entry name" value="S-adenosyl-L-methionine-dependent methyltransferases"/>
    <property type="match status" value="1"/>
</dbReference>
<sequence>MATPIWAPGQNGPDQPNTARIRDYWLGGTHNTEADQQQAAQFVSASPHLPYLVRAHRAFLRRMVRKLTHLGVHQFLDLGSGLPTAGNVHLAAPDAEVVYTDIDPSVAAMSRDIIAGVDGVAHLCADFCEPAKVLESAEVRQTLDLALPVALLVVDVLHFVPDEKEPHKILRTYMDALAPGSHLGLSHTVRDPLQSAVGLFSSMYTDQVPQFAYRDRNQIVSFFDGLEVLGPGVVPVPLWELDQDEQDLNPEHFPGLGGLARKR</sequence>
<dbReference type="EMBL" id="VSRL01000060">
    <property type="protein sequence ID" value="NKE58639.1"/>
    <property type="molecule type" value="Genomic_DNA"/>
</dbReference>
<evidence type="ECO:0000313" key="2">
    <source>
        <dbReference type="Proteomes" id="UP001515943"/>
    </source>
</evidence>
<protein>
    <recommendedName>
        <fullName evidence="3">S-adenosyl methyltransferase</fullName>
    </recommendedName>
</protein>
<dbReference type="Gene3D" id="3.40.50.150">
    <property type="entry name" value="Vaccinia Virus protein VP39"/>
    <property type="match status" value="1"/>
</dbReference>
<keyword evidence="2" id="KW-1185">Reference proteome</keyword>
<evidence type="ECO:0008006" key="3">
    <source>
        <dbReference type="Google" id="ProtNLM"/>
    </source>
</evidence>
<dbReference type="Proteomes" id="UP001515943">
    <property type="component" value="Unassembled WGS sequence"/>
</dbReference>
<dbReference type="CDD" id="cd02440">
    <property type="entry name" value="AdoMet_MTases"/>
    <property type="match status" value="1"/>
</dbReference>
<evidence type="ECO:0000313" key="1">
    <source>
        <dbReference type="EMBL" id="NKE58639.1"/>
    </source>
</evidence>
<dbReference type="PIRSF" id="PIRSF017393">
    <property type="entry name" value="MTase_SAV2177"/>
    <property type="match status" value="1"/>
</dbReference>
<dbReference type="InterPro" id="IPR006764">
    <property type="entry name" value="SAM_dep_MeTrfase_SAV2177_type"/>
</dbReference>
<dbReference type="RefSeq" id="WP_167975300.1">
    <property type="nucleotide sequence ID" value="NZ_VSRL01000060.1"/>
</dbReference>